<dbReference type="AlphaFoldDB" id="A0A7V1M1H8"/>
<dbReference type="InterPro" id="IPR012336">
    <property type="entry name" value="Thioredoxin-like_fold"/>
</dbReference>
<dbReference type="Gene3D" id="3.40.30.10">
    <property type="entry name" value="Glutaredoxin"/>
    <property type="match status" value="1"/>
</dbReference>
<dbReference type="EMBL" id="DRLD01000354">
    <property type="protein sequence ID" value="HED11519.1"/>
    <property type="molecule type" value="Genomic_DNA"/>
</dbReference>
<dbReference type="Pfam" id="PF13192">
    <property type="entry name" value="Thioredoxin_3"/>
    <property type="match status" value="1"/>
</dbReference>
<protein>
    <submittedName>
        <fullName evidence="2">Glutaredoxin</fullName>
    </submittedName>
</protein>
<accession>A0A7V1M1H8</accession>
<reference evidence="2" key="1">
    <citation type="journal article" date="2020" name="mSystems">
        <title>Genome- and Community-Level Interaction Insights into Carbon Utilization and Element Cycling Functions of Hydrothermarchaeota in Hydrothermal Sediment.</title>
        <authorList>
            <person name="Zhou Z."/>
            <person name="Liu Y."/>
            <person name="Xu W."/>
            <person name="Pan J."/>
            <person name="Luo Z.H."/>
            <person name="Li M."/>
        </authorList>
    </citation>
    <scope>NUCLEOTIDE SEQUENCE [LARGE SCALE GENOMIC DNA]</scope>
    <source>
        <strain evidence="2">HyVt-456</strain>
    </source>
</reference>
<comment type="caution">
    <text evidence="2">The sequence shown here is derived from an EMBL/GenBank/DDBJ whole genome shotgun (WGS) entry which is preliminary data.</text>
</comment>
<dbReference type="Proteomes" id="UP000886005">
    <property type="component" value="Unassembled WGS sequence"/>
</dbReference>
<evidence type="ECO:0000259" key="1">
    <source>
        <dbReference type="Pfam" id="PF13192"/>
    </source>
</evidence>
<feature type="domain" description="Thioredoxin-like fold" evidence="1">
    <location>
        <begin position="4"/>
        <end position="76"/>
    </location>
</feature>
<evidence type="ECO:0000313" key="2">
    <source>
        <dbReference type="EMBL" id="HED11519.1"/>
    </source>
</evidence>
<name>A0A7V1M1H8_CALAY</name>
<dbReference type="InterPro" id="IPR036249">
    <property type="entry name" value="Thioredoxin-like_sf"/>
</dbReference>
<organism evidence="2">
    <name type="scientific">Caldithrix abyssi</name>
    <dbReference type="NCBI Taxonomy" id="187145"/>
    <lineage>
        <taxon>Bacteria</taxon>
        <taxon>Pseudomonadati</taxon>
        <taxon>Calditrichota</taxon>
        <taxon>Calditrichia</taxon>
        <taxon>Calditrichales</taxon>
        <taxon>Calditrichaceae</taxon>
        <taxon>Caldithrix</taxon>
    </lineage>
</organism>
<feature type="non-terminal residue" evidence="2">
    <location>
        <position position="1"/>
    </location>
</feature>
<gene>
    <name evidence="2" type="ORF">ENJ10_12580</name>
</gene>
<dbReference type="SUPFAM" id="SSF52833">
    <property type="entry name" value="Thioredoxin-like"/>
    <property type="match status" value="1"/>
</dbReference>
<sequence>EILSSPGCTKCSQARERLKRLAKERFPGQLEWREVNIMEELDYAVELGVLSTPAIAVDGKLEFKGLPSLDTLQSFIQNRLLTGEQ</sequence>
<proteinExistence type="predicted"/>